<dbReference type="AlphaFoldDB" id="C1N0T9"/>
<gene>
    <name evidence="2" type="ORF">MICPUCDRAFT_51147</name>
</gene>
<dbReference type="STRING" id="564608.C1N0T9"/>
<dbReference type="OMA" id="VVVHEWW"/>
<dbReference type="GeneID" id="9686891"/>
<dbReference type="EMBL" id="GG663744">
    <property type="protein sequence ID" value="EEH54325.1"/>
    <property type="molecule type" value="Genomic_DNA"/>
</dbReference>
<dbReference type="PANTHER" id="PTHR22946:SF0">
    <property type="entry name" value="DIENELACTONE HYDROLASE DOMAIN-CONTAINING PROTEIN"/>
    <property type="match status" value="1"/>
</dbReference>
<feature type="domain" description="Dienelactone hydrolase" evidence="1">
    <location>
        <begin position="77"/>
        <end position="291"/>
    </location>
</feature>
<protein>
    <submittedName>
        <fullName evidence="2">Predicted protein</fullName>
    </submittedName>
</protein>
<dbReference type="SUPFAM" id="SSF53474">
    <property type="entry name" value="alpha/beta-Hydrolases"/>
    <property type="match status" value="1"/>
</dbReference>
<keyword evidence="3" id="KW-1185">Reference proteome</keyword>
<organism evidence="3">
    <name type="scientific">Micromonas pusilla (strain CCMP1545)</name>
    <name type="common">Picoplanktonic green alga</name>
    <dbReference type="NCBI Taxonomy" id="564608"/>
    <lineage>
        <taxon>Eukaryota</taxon>
        <taxon>Viridiplantae</taxon>
        <taxon>Chlorophyta</taxon>
        <taxon>Mamiellophyceae</taxon>
        <taxon>Mamiellales</taxon>
        <taxon>Mamiellaceae</taxon>
        <taxon>Micromonas</taxon>
    </lineage>
</organism>
<name>C1N0T9_MICPC</name>
<dbReference type="RefSeq" id="XP_003061695.1">
    <property type="nucleotide sequence ID" value="XM_003061649.1"/>
</dbReference>
<dbReference type="GO" id="GO:0016787">
    <property type="term" value="F:hydrolase activity"/>
    <property type="evidence" value="ECO:0007669"/>
    <property type="project" value="InterPro"/>
</dbReference>
<dbReference type="PANTHER" id="PTHR22946">
    <property type="entry name" value="DIENELACTONE HYDROLASE DOMAIN-CONTAINING PROTEIN-RELATED"/>
    <property type="match status" value="1"/>
</dbReference>
<dbReference type="InterPro" id="IPR029058">
    <property type="entry name" value="AB_hydrolase_fold"/>
</dbReference>
<dbReference type="Gene3D" id="3.40.50.1820">
    <property type="entry name" value="alpha/beta hydrolase"/>
    <property type="match status" value="1"/>
</dbReference>
<dbReference type="eggNOG" id="ENOG502SB8C">
    <property type="taxonomic scope" value="Eukaryota"/>
</dbReference>
<dbReference type="KEGG" id="mpp:MICPUCDRAFT_51147"/>
<accession>C1N0T9</accession>
<dbReference type="Pfam" id="PF01738">
    <property type="entry name" value="DLH"/>
    <property type="match status" value="1"/>
</dbReference>
<sequence length="294" mass="30598">MSSSSPSTDARVFDAGVPVSQLPWGADLARVSSSIASRDLEYADDDVPLRGYASFDARAVEETRKRGATGTGGGGLDGVVVLHTAIGPGEVFVRSCVDALASLGYAAAALDMFGLPECVFDAETRETAFGALRRDRSSAAKRVAAGVRALEAQPECGGVRCVVGFCLGGRCALDLARSGFGASVRGVVSFHGILDDPSDEGLPRSAVAANPPSVLIFHGEEDPFSTAAAKEACLADLRARGVATEFHGFPGVKHGFTRPEKTTEEDARAGFGYDAAAAEKSWTRCKAFIAETCE</sequence>
<dbReference type="OrthoDB" id="17560at2759"/>
<evidence type="ECO:0000313" key="2">
    <source>
        <dbReference type="EMBL" id="EEH54325.1"/>
    </source>
</evidence>
<dbReference type="Proteomes" id="UP000001876">
    <property type="component" value="Unassembled WGS sequence"/>
</dbReference>
<reference evidence="2 3" key="1">
    <citation type="journal article" date="2009" name="Science">
        <title>Green evolution and dynamic adaptations revealed by genomes of the marine picoeukaryotes Micromonas.</title>
        <authorList>
            <person name="Worden A.Z."/>
            <person name="Lee J.H."/>
            <person name="Mock T."/>
            <person name="Rouze P."/>
            <person name="Simmons M.P."/>
            <person name="Aerts A.L."/>
            <person name="Allen A.E."/>
            <person name="Cuvelier M.L."/>
            <person name="Derelle E."/>
            <person name="Everett M.V."/>
            <person name="Foulon E."/>
            <person name="Grimwood J."/>
            <person name="Gundlach H."/>
            <person name="Henrissat B."/>
            <person name="Napoli C."/>
            <person name="McDonald S.M."/>
            <person name="Parker M.S."/>
            <person name="Rombauts S."/>
            <person name="Salamov A."/>
            <person name="Von Dassow P."/>
            <person name="Badger J.H."/>
            <person name="Coutinho P.M."/>
            <person name="Demir E."/>
            <person name="Dubchak I."/>
            <person name="Gentemann C."/>
            <person name="Eikrem W."/>
            <person name="Gready J.E."/>
            <person name="John U."/>
            <person name="Lanier W."/>
            <person name="Lindquist E.A."/>
            <person name="Lucas S."/>
            <person name="Mayer K.F."/>
            <person name="Moreau H."/>
            <person name="Not F."/>
            <person name="Otillar R."/>
            <person name="Panaud O."/>
            <person name="Pangilinan J."/>
            <person name="Paulsen I."/>
            <person name="Piegu B."/>
            <person name="Poliakov A."/>
            <person name="Robbens S."/>
            <person name="Schmutz J."/>
            <person name="Toulza E."/>
            <person name="Wyss T."/>
            <person name="Zelensky A."/>
            <person name="Zhou K."/>
            <person name="Armbrust E.V."/>
            <person name="Bhattacharya D."/>
            <person name="Goodenough U.W."/>
            <person name="Van de Peer Y."/>
            <person name="Grigoriev I.V."/>
        </authorList>
    </citation>
    <scope>NUCLEOTIDE SEQUENCE [LARGE SCALE GENOMIC DNA]</scope>
    <source>
        <strain evidence="2 3">CCMP1545</strain>
    </source>
</reference>
<evidence type="ECO:0000259" key="1">
    <source>
        <dbReference type="Pfam" id="PF01738"/>
    </source>
</evidence>
<dbReference type="InterPro" id="IPR002925">
    <property type="entry name" value="Dienelactn_hydro"/>
</dbReference>
<dbReference type="InterPro" id="IPR050261">
    <property type="entry name" value="FrsA_esterase"/>
</dbReference>
<evidence type="ECO:0000313" key="3">
    <source>
        <dbReference type="Proteomes" id="UP000001876"/>
    </source>
</evidence>
<proteinExistence type="predicted"/>